<name>A0A0N5D143_THECL</name>
<dbReference type="STRING" id="103827.A0A0N5D143"/>
<organism evidence="5">
    <name type="scientific">Thelazia callipaeda</name>
    <name type="common">Oriental eyeworm</name>
    <name type="synonym">Parasitic nematode</name>
    <dbReference type="NCBI Taxonomy" id="103827"/>
    <lineage>
        <taxon>Eukaryota</taxon>
        <taxon>Metazoa</taxon>
        <taxon>Ecdysozoa</taxon>
        <taxon>Nematoda</taxon>
        <taxon>Chromadorea</taxon>
        <taxon>Rhabditida</taxon>
        <taxon>Spirurina</taxon>
        <taxon>Spiruromorpha</taxon>
        <taxon>Thelazioidea</taxon>
        <taxon>Thelaziidae</taxon>
        <taxon>Thelazia</taxon>
    </lineage>
</organism>
<dbReference type="AlphaFoldDB" id="A0A0N5D143"/>
<evidence type="ECO:0000313" key="4">
    <source>
        <dbReference type="Proteomes" id="UP000276776"/>
    </source>
</evidence>
<protein>
    <submittedName>
        <fullName evidence="5">Secreted protein</fullName>
    </submittedName>
</protein>
<dbReference type="OrthoDB" id="5837780at2759"/>
<feature type="signal peptide" evidence="1">
    <location>
        <begin position="1"/>
        <end position="19"/>
    </location>
</feature>
<evidence type="ECO:0000313" key="5">
    <source>
        <dbReference type="WBParaSite" id="TCLT_0000655101-mRNA-1"/>
    </source>
</evidence>
<dbReference type="InterPro" id="IPR056710">
    <property type="entry name" value="DUF7808"/>
</dbReference>
<feature type="chain" id="PRO_5043126505" evidence="1">
    <location>
        <begin position="20"/>
        <end position="168"/>
    </location>
</feature>
<keyword evidence="4" id="KW-1185">Reference proteome</keyword>
<dbReference type="Pfam" id="PF25096">
    <property type="entry name" value="DUF7808"/>
    <property type="match status" value="1"/>
</dbReference>
<keyword evidence="1" id="KW-0732">Signal</keyword>
<proteinExistence type="predicted"/>
<dbReference type="EMBL" id="UYYF01004424">
    <property type="protein sequence ID" value="VDN03901.1"/>
    <property type="molecule type" value="Genomic_DNA"/>
</dbReference>
<evidence type="ECO:0000313" key="3">
    <source>
        <dbReference type="EMBL" id="VDN03901.1"/>
    </source>
</evidence>
<accession>A0A0N5D143</accession>
<evidence type="ECO:0000256" key="1">
    <source>
        <dbReference type="SAM" id="SignalP"/>
    </source>
</evidence>
<reference evidence="5" key="1">
    <citation type="submission" date="2017-02" db="UniProtKB">
        <authorList>
            <consortium name="WormBaseParasite"/>
        </authorList>
    </citation>
    <scope>IDENTIFICATION</scope>
</reference>
<sequence>MSTFWFFVLTSSFVISASGQQHKRNLNNFYWPRWGYALLEERTIDCTTTNKERLHQCRLIARNAKTPRDPRKYICRQEEMPVNSWNTLARNSTTRLACPIGCEPDAKLSVLVKSPQNNPLCQKYYTYGKYRDHKEGDWYLWLAEPCRANITTWCRFNDIPLITSKLQN</sequence>
<dbReference type="Proteomes" id="UP000276776">
    <property type="component" value="Unassembled WGS sequence"/>
</dbReference>
<dbReference type="PANTHER" id="PTHR34493:SF6">
    <property type="entry name" value="DUF4789 DOMAIN-CONTAINING PROTEIN-RELATED"/>
    <property type="match status" value="1"/>
</dbReference>
<reference evidence="3 4" key="2">
    <citation type="submission" date="2018-11" db="EMBL/GenBank/DDBJ databases">
        <authorList>
            <consortium name="Pathogen Informatics"/>
        </authorList>
    </citation>
    <scope>NUCLEOTIDE SEQUENCE [LARGE SCALE GENOMIC DNA]</scope>
</reference>
<dbReference type="WBParaSite" id="TCLT_0000655101-mRNA-1">
    <property type="protein sequence ID" value="TCLT_0000655101-mRNA-1"/>
    <property type="gene ID" value="TCLT_0000655101"/>
</dbReference>
<dbReference type="PANTHER" id="PTHR34493">
    <property type="entry name" value="PROTEIN CBG13422-RELATED"/>
    <property type="match status" value="1"/>
</dbReference>
<gene>
    <name evidence="3" type="ORF">TCLT_LOCUS6540</name>
</gene>
<feature type="domain" description="DUF7808" evidence="2">
    <location>
        <begin position="40"/>
        <end position="156"/>
    </location>
</feature>
<evidence type="ECO:0000259" key="2">
    <source>
        <dbReference type="Pfam" id="PF25096"/>
    </source>
</evidence>
<dbReference type="OMA" id="ANDWYIW"/>